<dbReference type="PRINTS" id="PR00364">
    <property type="entry name" value="DISEASERSIST"/>
</dbReference>
<feature type="domain" description="DUF7779" evidence="2">
    <location>
        <begin position="284"/>
        <end position="372"/>
    </location>
</feature>
<reference evidence="3 4" key="1">
    <citation type="submission" date="2015-06" db="EMBL/GenBank/DDBJ databases">
        <title>Cloning and characterization of the uncialamcin biosynthetic gene cluster.</title>
        <authorList>
            <person name="Yan X."/>
            <person name="Huang T."/>
            <person name="Ge H."/>
            <person name="Shen B."/>
        </authorList>
    </citation>
    <scope>NUCLEOTIDE SEQUENCE [LARGE SCALE GENOMIC DNA]</scope>
    <source>
        <strain evidence="3 4">DCA2648</strain>
    </source>
</reference>
<proteinExistence type="predicted"/>
<gene>
    <name evidence="3" type="ORF">AB852_27870</name>
</gene>
<organism evidence="3 4">
    <name type="scientific">Streptomyces uncialis</name>
    <dbReference type="NCBI Taxonomy" id="1048205"/>
    <lineage>
        <taxon>Bacteria</taxon>
        <taxon>Bacillati</taxon>
        <taxon>Actinomycetota</taxon>
        <taxon>Actinomycetes</taxon>
        <taxon>Kitasatosporales</taxon>
        <taxon>Streptomycetaceae</taxon>
        <taxon>Streptomyces</taxon>
    </lineage>
</organism>
<dbReference type="InterPro" id="IPR011990">
    <property type="entry name" value="TPR-like_helical_dom_sf"/>
</dbReference>
<dbReference type="STRING" id="1048205.AB852_27870"/>
<keyword evidence="3" id="KW-0547">Nucleotide-binding</keyword>
<dbReference type="AlphaFoldDB" id="A0A1Q4V2P4"/>
<name>A0A1Q4V2P4_9ACTN</name>
<keyword evidence="3" id="KW-0067">ATP-binding</keyword>
<dbReference type="PANTHER" id="PTHR46082:SF6">
    <property type="entry name" value="AAA+ ATPASE DOMAIN-CONTAINING PROTEIN-RELATED"/>
    <property type="match status" value="1"/>
</dbReference>
<dbReference type="EMBL" id="LFBV01000008">
    <property type="protein sequence ID" value="OKH92108.1"/>
    <property type="molecule type" value="Genomic_DNA"/>
</dbReference>
<dbReference type="SUPFAM" id="SSF48452">
    <property type="entry name" value="TPR-like"/>
    <property type="match status" value="3"/>
</dbReference>
<dbReference type="InterPro" id="IPR027417">
    <property type="entry name" value="P-loop_NTPase"/>
</dbReference>
<dbReference type="Gene3D" id="1.25.40.10">
    <property type="entry name" value="Tetratricopeptide repeat domain"/>
    <property type="match status" value="2"/>
</dbReference>
<accession>A0A1Q4V2P4</accession>
<comment type="caution">
    <text evidence="3">The sequence shown here is derived from an EMBL/GenBank/DDBJ whole genome shotgun (WGS) entry which is preliminary data.</text>
</comment>
<dbReference type="InterPro" id="IPR053137">
    <property type="entry name" value="NLR-like"/>
</dbReference>
<evidence type="ECO:0000259" key="2">
    <source>
        <dbReference type="Pfam" id="PF25000"/>
    </source>
</evidence>
<dbReference type="Gene3D" id="3.40.50.300">
    <property type="entry name" value="P-loop containing nucleotide triphosphate hydrolases"/>
    <property type="match status" value="1"/>
</dbReference>
<dbReference type="Pfam" id="PF25000">
    <property type="entry name" value="DUF7779"/>
    <property type="match status" value="1"/>
</dbReference>
<dbReference type="InterPro" id="IPR056681">
    <property type="entry name" value="DUF7779"/>
</dbReference>
<dbReference type="Proteomes" id="UP000186455">
    <property type="component" value="Unassembled WGS sequence"/>
</dbReference>
<dbReference type="PANTHER" id="PTHR46082">
    <property type="entry name" value="ATP/GTP-BINDING PROTEIN-RELATED"/>
    <property type="match status" value="1"/>
</dbReference>
<protein>
    <submittedName>
        <fullName evidence="3">ATP-binding protein</fullName>
    </submittedName>
</protein>
<dbReference type="InterPro" id="IPR002182">
    <property type="entry name" value="NB-ARC"/>
</dbReference>
<sequence length="778" mass="82862">MVQRAPQEPAPWPHQVGVIPLRARSFQHRGAVDQLATRIDGGGTAVLSQVLTGMGGVGKTQLAADYASTAWEYGGLDVLVWVTASTREAVVAGYAQAGVELCRADPGDPERAARSFLAWLTPKAGTRPCRWLIVLDDVTDPADLRGLWPPAGGHGRTLITTRRRDAALAGDGRRLIQVGVFSEREALTYLATSLAAHDRTEPADQLDALVRELGHLPLALAQAAAYLIDSGDTVATYRELLADRTTTLTDTAPDALPDDQALPLAAAWSLSVERADTLRPVGLARPMLQLVAMLDANGIPHDVLTSPPVLAHLATPDTTGQGGPVSVRDAVHALRALHRLSLLDHTPETPHQAVRVHQLIQRATRDTLTAERFDRIARTTGDALIAAWPAIERDTGFAQTLRANAIALAGCAEDALHRPDVHAVLFRTGYSYGSNGQLVAARDHYQHLAGTIRHHFGADHPAAFGARNDFAFWRGQAGDAAGAAETFAELLADHVRLFGPVHRGTLAIQGNLARMRGEAGDAAGAAAAFADLLKRMVRVLGEDHPDTFTTRSHLARMRGETGDAAGAAEAFAALLADRVRVLGEDHPATVTTRNNLAAWRGQAGGAAGAVDAFAALLTDRARDLGVDHPDTLITQGNLASMRGEAGDAAGAVEAFADLLKRMVRVLGEDHPDTFTTRNNLAAWRGQAGDVAGAVDAFAGLLADRVRVLGEDHPDTLITRGNLAGMRGLAGDAAGAAQALTDLLEHMTRVLSENHPHLRIARVGLDYWRGQAKRNKRRR</sequence>
<evidence type="ECO:0000313" key="4">
    <source>
        <dbReference type="Proteomes" id="UP000186455"/>
    </source>
</evidence>
<evidence type="ECO:0000259" key="1">
    <source>
        <dbReference type="Pfam" id="PF00931"/>
    </source>
</evidence>
<dbReference type="GO" id="GO:0043531">
    <property type="term" value="F:ADP binding"/>
    <property type="evidence" value="ECO:0007669"/>
    <property type="project" value="InterPro"/>
</dbReference>
<keyword evidence="4" id="KW-1185">Reference proteome</keyword>
<dbReference type="SUPFAM" id="SSF52540">
    <property type="entry name" value="P-loop containing nucleoside triphosphate hydrolases"/>
    <property type="match status" value="1"/>
</dbReference>
<dbReference type="Pfam" id="PF00931">
    <property type="entry name" value="NB-ARC"/>
    <property type="match status" value="1"/>
</dbReference>
<dbReference type="Pfam" id="PF13374">
    <property type="entry name" value="TPR_10"/>
    <property type="match status" value="2"/>
</dbReference>
<dbReference type="Pfam" id="PF13424">
    <property type="entry name" value="TPR_12"/>
    <property type="match status" value="1"/>
</dbReference>
<evidence type="ECO:0000313" key="3">
    <source>
        <dbReference type="EMBL" id="OKH92108.1"/>
    </source>
</evidence>
<feature type="domain" description="NB-ARC" evidence="1">
    <location>
        <begin position="50"/>
        <end position="191"/>
    </location>
</feature>
<dbReference type="GO" id="GO:0005524">
    <property type="term" value="F:ATP binding"/>
    <property type="evidence" value="ECO:0007669"/>
    <property type="project" value="UniProtKB-KW"/>
</dbReference>